<feature type="domain" description="Tim44-like" evidence="4">
    <location>
        <begin position="164"/>
        <end position="295"/>
    </location>
</feature>
<dbReference type="OrthoDB" id="5297955at2"/>
<dbReference type="AlphaFoldDB" id="F5RFY3"/>
<feature type="region of interest" description="Disordered" evidence="1">
    <location>
        <begin position="28"/>
        <end position="76"/>
    </location>
</feature>
<feature type="transmembrane region" description="Helical" evidence="2">
    <location>
        <begin position="109"/>
        <end position="126"/>
    </location>
</feature>
<feature type="compositionally biased region" description="Low complexity" evidence="1">
    <location>
        <begin position="63"/>
        <end position="76"/>
    </location>
</feature>
<sequence>MKKFLLALCVAMVGLGGALHDAEAAKRMGGGKSFGSQRDSTTMQRDAAPAPSSPQNAGAMQRQAQPATPAGAAQPAKRSWMGPLAGLAAGIGLAALASHLGFGEEMASFMMIALLVMAALFVWRMFAARRGAAQQQQGMQYAGAAAGAAGPQATRFEAAAPVAGSSSPASPNGIPADFDVDGFLRQAKLNFVRLQAANDKGDVEDIRQFTSPEVFAEIRMQIQERGPVQQHIDVVQLDAALVDLVTEGGQYVASVRFGGLLREDADAAPERFDEVWHLAKPVSGERGWVIAGIQQLQ</sequence>
<dbReference type="PANTHER" id="PTHR41542">
    <property type="entry name" value="BLL5807 PROTEIN"/>
    <property type="match status" value="1"/>
</dbReference>
<name>F5RFY3_METUF</name>
<dbReference type="Pfam" id="PF04280">
    <property type="entry name" value="Tim44"/>
    <property type="match status" value="1"/>
</dbReference>
<feature type="chain" id="PRO_5003327218" evidence="3">
    <location>
        <begin position="21"/>
        <end position="297"/>
    </location>
</feature>
<keyword evidence="6" id="KW-1185">Reference proteome</keyword>
<keyword evidence="2" id="KW-1133">Transmembrane helix</keyword>
<dbReference type="InterPro" id="IPR032710">
    <property type="entry name" value="NTF2-like_dom_sf"/>
</dbReference>
<feature type="signal peptide" evidence="3">
    <location>
        <begin position="1"/>
        <end position="20"/>
    </location>
</feature>
<dbReference type="InterPro" id="IPR007379">
    <property type="entry name" value="Tim44-like_dom"/>
</dbReference>
<feature type="transmembrane region" description="Helical" evidence="2">
    <location>
        <begin position="84"/>
        <end position="102"/>
    </location>
</feature>
<evidence type="ECO:0000256" key="2">
    <source>
        <dbReference type="SAM" id="Phobius"/>
    </source>
</evidence>
<protein>
    <submittedName>
        <fullName evidence="5">Exported protein</fullName>
    </submittedName>
</protein>
<dbReference type="Gene3D" id="3.10.450.240">
    <property type="match status" value="1"/>
</dbReference>
<feature type="compositionally biased region" description="Polar residues" evidence="1">
    <location>
        <begin position="34"/>
        <end position="44"/>
    </location>
</feature>
<dbReference type="EMBL" id="AFHG01000057">
    <property type="protein sequence ID" value="EGK70471.1"/>
    <property type="molecule type" value="Genomic_DNA"/>
</dbReference>
<dbReference type="STRING" id="1000565.METUNv1_03376"/>
<proteinExistence type="predicted"/>
<keyword evidence="2" id="KW-0812">Transmembrane</keyword>
<keyword evidence="3" id="KW-0732">Signal</keyword>
<accession>F5RFY3</accession>
<dbReference type="SUPFAM" id="SSF54427">
    <property type="entry name" value="NTF2-like"/>
    <property type="match status" value="1"/>
</dbReference>
<evidence type="ECO:0000313" key="6">
    <source>
        <dbReference type="Proteomes" id="UP000005019"/>
    </source>
</evidence>
<evidence type="ECO:0000256" key="1">
    <source>
        <dbReference type="SAM" id="MobiDB-lite"/>
    </source>
</evidence>
<evidence type="ECO:0000313" key="5">
    <source>
        <dbReference type="EMBL" id="EGK70471.1"/>
    </source>
</evidence>
<dbReference type="SMART" id="SM00978">
    <property type="entry name" value="Tim44"/>
    <property type="match status" value="1"/>
</dbReference>
<dbReference type="eggNOG" id="COG4395">
    <property type="taxonomic scope" value="Bacteria"/>
</dbReference>
<dbReference type="PANTHER" id="PTHR41542:SF1">
    <property type="entry name" value="BLL5807 PROTEIN"/>
    <property type="match status" value="1"/>
</dbReference>
<dbReference type="RefSeq" id="WP_008063749.1">
    <property type="nucleotide sequence ID" value="NZ_AFHG01000057.1"/>
</dbReference>
<organism evidence="5 6">
    <name type="scientific">Methyloversatilis universalis (strain ATCC BAA-1314 / DSM 25237 / JCM 13912 / CCUG 52030 / FAM5)</name>
    <dbReference type="NCBI Taxonomy" id="1000565"/>
    <lineage>
        <taxon>Bacteria</taxon>
        <taxon>Pseudomonadati</taxon>
        <taxon>Pseudomonadota</taxon>
        <taxon>Betaproteobacteria</taxon>
        <taxon>Nitrosomonadales</taxon>
        <taxon>Sterolibacteriaceae</taxon>
        <taxon>Methyloversatilis</taxon>
    </lineage>
</organism>
<keyword evidence="2" id="KW-0472">Membrane</keyword>
<comment type="caution">
    <text evidence="5">The sequence shown here is derived from an EMBL/GenBank/DDBJ whole genome shotgun (WGS) entry which is preliminary data.</text>
</comment>
<reference evidence="5 6" key="1">
    <citation type="journal article" date="2011" name="J. Bacteriol.">
        <title>Genome sequence of Methyloversatilis universalis FAM5T, a methylotrophic representative of the order Rhodocyclales.</title>
        <authorList>
            <person name="Kittichotirat W."/>
            <person name="Good N.M."/>
            <person name="Hall R."/>
            <person name="Bringel F."/>
            <person name="Lajus A."/>
            <person name="Medigue C."/>
            <person name="Smalley N.E."/>
            <person name="Beck D."/>
            <person name="Bumgarner R."/>
            <person name="Vuilleumier S."/>
            <person name="Kalyuzhnaya M.G."/>
        </authorList>
    </citation>
    <scope>NUCLEOTIDE SEQUENCE [LARGE SCALE GENOMIC DNA]</scope>
    <source>
        <strain evidence="6">ATCC BAA-1314 / JCM 13912 / FAM5</strain>
    </source>
</reference>
<dbReference type="Proteomes" id="UP000005019">
    <property type="component" value="Unassembled WGS sequence"/>
</dbReference>
<evidence type="ECO:0000259" key="4">
    <source>
        <dbReference type="SMART" id="SM00978"/>
    </source>
</evidence>
<gene>
    <name evidence="5" type="ORF">METUNv1_03376</name>
</gene>
<evidence type="ECO:0000256" key="3">
    <source>
        <dbReference type="SAM" id="SignalP"/>
    </source>
</evidence>